<dbReference type="Proteomes" id="UP001383192">
    <property type="component" value="Unassembled WGS sequence"/>
</dbReference>
<gene>
    <name evidence="4" type="ORF">VNI00_005260</name>
</gene>
<dbReference type="PANTHER" id="PTHR47706">
    <property type="entry name" value="NMRA-LIKE FAMILY PROTEIN"/>
    <property type="match status" value="1"/>
</dbReference>
<dbReference type="PANTHER" id="PTHR47706:SF9">
    <property type="entry name" value="NMRA-LIKE DOMAIN-CONTAINING PROTEIN-RELATED"/>
    <property type="match status" value="1"/>
</dbReference>
<keyword evidence="5" id="KW-1185">Reference proteome</keyword>
<accession>A0AAW0DBJ4</accession>
<organism evidence="4 5">
    <name type="scientific">Paramarasmius palmivorus</name>
    <dbReference type="NCBI Taxonomy" id="297713"/>
    <lineage>
        <taxon>Eukaryota</taxon>
        <taxon>Fungi</taxon>
        <taxon>Dikarya</taxon>
        <taxon>Basidiomycota</taxon>
        <taxon>Agaricomycotina</taxon>
        <taxon>Agaricomycetes</taxon>
        <taxon>Agaricomycetidae</taxon>
        <taxon>Agaricales</taxon>
        <taxon>Marasmiineae</taxon>
        <taxon>Marasmiaceae</taxon>
        <taxon>Paramarasmius</taxon>
    </lineage>
</organism>
<keyword evidence="2" id="KW-0560">Oxidoreductase</keyword>
<evidence type="ECO:0000313" key="5">
    <source>
        <dbReference type="Proteomes" id="UP001383192"/>
    </source>
</evidence>
<evidence type="ECO:0000256" key="1">
    <source>
        <dbReference type="ARBA" id="ARBA00022857"/>
    </source>
</evidence>
<dbReference type="SUPFAM" id="SSF51735">
    <property type="entry name" value="NAD(P)-binding Rossmann-fold domains"/>
    <property type="match status" value="1"/>
</dbReference>
<dbReference type="InterPro" id="IPR008030">
    <property type="entry name" value="NmrA-like"/>
</dbReference>
<protein>
    <recommendedName>
        <fullName evidence="3">NmrA-like domain-containing protein</fullName>
    </recommendedName>
</protein>
<comment type="caution">
    <text evidence="4">The sequence shown here is derived from an EMBL/GenBank/DDBJ whole genome shotgun (WGS) entry which is preliminary data.</text>
</comment>
<feature type="domain" description="NmrA-like" evidence="3">
    <location>
        <begin position="7"/>
        <end position="223"/>
    </location>
</feature>
<keyword evidence="1" id="KW-0521">NADP</keyword>
<dbReference type="InterPro" id="IPR051609">
    <property type="entry name" value="NmrA/Isoflavone_reductase-like"/>
</dbReference>
<dbReference type="Pfam" id="PF05368">
    <property type="entry name" value="NmrA"/>
    <property type="match status" value="1"/>
</dbReference>
<evidence type="ECO:0000313" key="4">
    <source>
        <dbReference type="EMBL" id="KAK7049830.1"/>
    </source>
</evidence>
<evidence type="ECO:0000259" key="3">
    <source>
        <dbReference type="Pfam" id="PF05368"/>
    </source>
</evidence>
<dbReference type="AlphaFoldDB" id="A0AAW0DBJ4"/>
<proteinExistence type="predicted"/>
<evidence type="ECO:0000256" key="2">
    <source>
        <dbReference type="ARBA" id="ARBA00023002"/>
    </source>
</evidence>
<sequence>MSTFKSFALIGATGNIGKYILNAFRAIDIHPLVVTRKTSNSAVPSGLTVAKVDLDNVDEVSQTLQQHGIEVVISTVTAFALESQQRLADAAKRAGVKLFVPSEFALPAEDTSGLSGNFAWVFEQKKKFVDYLESIGLPWVRFHTGLFTSFVPWLGAVGENGKFNVEKGKGHYEITVTDDEDVAGFLVHVLTTLPPKDLENRPFRISGEDVSLETLGKRINKEVEFVDTIPGSGAQFRTTLLALVYTGQGVTSWDSATKAKKRGPQATDNHIWAGHEWKKL</sequence>
<dbReference type="GO" id="GO:0016491">
    <property type="term" value="F:oxidoreductase activity"/>
    <property type="evidence" value="ECO:0007669"/>
    <property type="project" value="UniProtKB-KW"/>
</dbReference>
<dbReference type="InterPro" id="IPR036291">
    <property type="entry name" value="NAD(P)-bd_dom_sf"/>
</dbReference>
<dbReference type="EMBL" id="JAYKXP010000015">
    <property type="protein sequence ID" value="KAK7049830.1"/>
    <property type="molecule type" value="Genomic_DNA"/>
</dbReference>
<name>A0AAW0DBJ4_9AGAR</name>
<dbReference type="Gene3D" id="3.40.50.720">
    <property type="entry name" value="NAD(P)-binding Rossmann-like Domain"/>
    <property type="match status" value="1"/>
</dbReference>
<reference evidence="4 5" key="1">
    <citation type="submission" date="2024-01" db="EMBL/GenBank/DDBJ databases">
        <title>A draft genome for a cacao thread blight-causing isolate of Paramarasmius palmivorus.</title>
        <authorList>
            <person name="Baruah I.K."/>
            <person name="Bukari Y."/>
            <person name="Amoako-Attah I."/>
            <person name="Meinhardt L.W."/>
            <person name="Bailey B.A."/>
            <person name="Cohen S.P."/>
        </authorList>
    </citation>
    <scope>NUCLEOTIDE SEQUENCE [LARGE SCALE GENOMIC DNA]</scope>
    <source>
        <strain evidence="4 5">GH-12</strain>
    </source>
</reference>